<feature type="domain" description="Fibronectin type-III" evidence="2">
    <location>
        <begin position="4121"/>
        <end position="4207"/>
    </location>
</feature>
<evidence type="ECO:0000313" key="4">
    <source>
        <dbReference type="Proteomes" id="UP001488805"/>
    </source>
</evidence>
<reference evidence="3 4" key="1">
    <citation type="journal article" date="2024" name="Genome Biol. Evol.">
        <title>Chromosome-level genome assembly of the viviparous eelpout Zoarces viviparus.</title>
        <authorList>
            <person name="Fuhrmann N."/>
            <person name="Brasseur M.V."/>
            <person name="Bakowski C.E."/>
            <person name="Podsiadlowski L."/>
            <person name="Prost S."/>
            <person name="Krehenwinkel H."/>
            <person name="Mayer C."/>
        </authorList>
    </citation>
    <scope>NUCLEOTIDE SEQUENCE [LARGE SCALE GENOMIC DNA]</scope>
    <source>
        <strain evidence="3">NO-MEL_2022_Ind0_liver</strain>
    </source>
</reference>
<feature type="domain" description="Fibronectin type-III" evidence="2">
    <location>
        <begin position="1587"/>
        <end position="1673"/>
    </location>
</feature>
<feature type="domain" description="Fibronectin type-III" evidence="2">
    <location>
        <begin position="2984"/>
        <end position="3070"/>
    </location>
</feature>
<feature type="domain" description="Fibronectin type-III" evidence="2">
    <location>
        <begin position="373"/>
        <end position="457"/>
    </location>
</feature>
<feature type="domain" description="Fibronectin type-III" evidence="2">
    <location>
        <begin position="1849"/>
        <end position="1935"/>
    </location>
</feature>
<feature type="domain" description="Fibronectin type-III" evidence="2">
    <location>
        <begin position="198"/>
        <end position="284"/>
    </location>
</feature>
<dbReference type="InterPro" id="IPR003961">
    <property type="entry name" value="FN3_dom"/>
</dbReference>
<sequence>MGAMKWLVIFVLLGICSKAAAQDIQVSVFSVTTKSAILRWTRFTGASSYKITAASKSSPSNAVVFATFGPNTVLGSVNSLSPNTVYTFTVEALNNSQVLSFAEVESSTAPGMMDPIQTVKTIDSGTLMASFNAETGATHYIIRIEDANGFFREDTVSSTTAEIKSLTPYTEYMLSIMAANGGGRSQPSLPQTAKTVLPPPQLSASSPNNDSIIVSWAPVAHAVQYTLSICEFGSNTSMKHNTSNTNLTISGLDAGSLYVIEGFAWDLEGREGEGLSINQTTRPPSPYRANVSMVMSNGVAGLSVSWELDQEVYGSIQYHVMSDQNLTCNSTSSSCTLQSVGCGEVHTIQVTASNEAGPSQPSSPVEFITFPCPPESLALAESTEGNCTLTWDTVPHADSYQAFIKRGDGPEDTCNTTSNNCTYHCKCGNTYLMSVFAFNQAGSSPQGPILNYTTLPCCPEGVSVSMVSTDTLEVTWTASQGAQLYETRAADGSEVILCNDTAPVCALSDLSCDSPYSVLVTPCNEISGCNRACKAHTKNTAPCMPMNLMLNLKNSSCVSISWTASNRAATYTVSASGDDGEHTCTTSGNSCDITDLPCGSMYEVSVTATSPFGQSLPSYSDSLETEPCCPVNLTVDQVTQAVTNVSWSHAKGAHSFITSLTSTRGHARCHTQDSHCLMGCITCGTNYTVTMEAFSHSGRSSNCSYQGFSSSACCPSGVRLYKTAGNSLRVYWRSAGSSHSYITDMVGSSNNYTCTASAGESSCDVGNVQCGDVYNVVVAPLTPEGSKVLFCPQRLYSGCIFLSAKSSMPSSILVTWEKYPGATNYFLDLRVKNNTKLAPIVVTLPATSTERNVWGLRPGIEYSVTLKVFQFFKVNCTAQAVATTVPATSQIVDGRALSSTSAEVKWTEVTSAEQYYLLMYSQATGQMTNLTSTNSSAVLVNLQPSTNYDFYIVTANHAGSGPESKVRTITTLAQPPVNITATQIDRDTARLTWQPVKGVLLYKVSIQDIDEPTSPPSVYNITDIKLDVQGIFPCSTYVISVSSFNTFLVPSEPRDYTYTTNKLRPVASVSVDYTCTTHSAMVAWSPVFGANSYNATAMGKNGTQLTCTSQSISCQITGLSCGQSYVVHVTPMSENCKHMRNTTSATFQTVPCPPKNLELLRDCSSEVVVFSWEHTNSTDHYLAQAVDSQGVVQHCLTEDNSCYFTHTVCGRHYEFSVLSIAGQCRSQISSTVDIRTAPCIPQNLQTLADCNSDVLLSTWDLAEGALRYTVEALGNRENKRYYNCSSLSNSCAMPGVECGEYFTIYITAFDEECASPRVLGPVAETLPCVPQNVSAERDCGSDSITMTWLMAGSAIFYVAIAKDSNGVIHSCNAIDLTCKIEGLQCGTNYTAHVIATNFMCNGSESEMLTIETGACPPDHVTASLDCVANEALISWRDQPKINSYTATIKDEDQGLLSCSSTNTSCRVPNLKCGQLYTATVKSYDGMCPSMPSQEIYMQSVPCGPNVTANLDCRSQALTLSWNATSNAEGYKTVVSNSNNATSYITTEPGVMITTLECGLNYTLTVMSFNSTCVSQPSVLSIRETPCVPTNVMVTRNCGQSFAQVTWNASHGALRYQAAAIDKDGERLLCSSNETWCMLTGLVCSQVYSVGVSAMDDTCSSNESSPKTLRAEPCPPSQLNVSVNCANSSAMLSWSSSPNAVSYTGKAVSASGHNVTCDAGMKLGCQMDGLHCGNEYTFTVSASDGDCQSPDSEPVVQTTAPCVVKSVLNALNCSTNVLTVSWAPGSMPLNYSAAALAGDGTVLRCLTEDSSCTLTNLQCGQSYNVTITAVSSTCEGHSSVPEIVNSVPCVPVNVQGVVECSSNTVEASWDAAAGAASYISALNRAEGSSSPCPTADTSCLFSDLQCAQTYKLSVVAMNDRCTSSKSANISARTAPCDPTNVASALHCLSGVVTVTWGASAGAKHYTVLAKANGHMDYCNSNGTSCELTQLQCGKDYAVTVLAGDGNCNSSILAKTNVTTAPCAPVIQDHSLDCVSNHAVLTWVEDEDAMNVMVNATSGLGHSTSCSSSTNTSCVLDELQCGHTYTVQAVARGVQCWSEPSSSLQIVTAPCTPANVEYTYTCETGIAFLSWDETLGRKSFYANVYSGDHMASCSTSQTNCSLPSLLCGRMYDVTVIAVADHCNSSVPGVTQIQTAPCAPKNISASLVCDNNTAVVSWLQSPSAVSYEVMAQGRDGDVKQCTTNDTSCLLPNMHCAQTYVITVIPFSERCKGSDSSPHSYIAGPCPPTDVDVSLQCVSNVGHVTWTTAPQADLYVATALPSAVDEQNHTCTSNGTSCSLTNLNCGETAVITVVTIERGCTSEPSLPLTFQSVICPPTSVAGVTTCSDNDITVSWNPSPESGVTYVVHTEEYGGTSANFSTTQTSHVLTGLQCGELYSLTVAARDNECTSVLSKPVLSETAPCPPTNLTARVECGTNLGKLTWAPSIHAISYTATVTGTHGHVVSCSSNTTTTCSVKLDCGRQYSAVVVASSESCNSSTGASVTFDSAYCLPDRVEADLDCNGNSFAVGWRANIGDVGSYIAIAIGSDGSRATCDSLNTNCNIQNLKCGFNYSIVVTTSSVDCGTIEGSDYTMQSAPCKPEGVLVDLQCSTNMASVTWGNSGPDQTQVVSAVDSGGMNTTCSSSSSNCTFDQLTCGESYVISVVSHTDTCSSEPAVAEMLNAAPCVPTHLTAEVDCQTGVTMVTWDPARGAKSYTVYARGDLGHNAECNSTDTNCDFPNLACGQDYAITVAARHDSCVSLVSEPINATTGPCPHSGLQTTLDCDTNTALVSWTPGSGIRYYNASAVAFSSVDKQTCSTNSSSCNISSLLCGKSYGVNVIGQGLNCPSPAQDWHRINTAPCPPTQLMVDSSCESNDISVSWQASQGSASYMAVAQDAHGHRWSCNTSSTTCQISGLLCGQQYQVHVAGVDDTCIGAMSDVKVIHTAPCVPQDIRNDLDCVSGVLNVTWQSTGDISQFRASVVSSNGHVSICQTNELHCVVRNMQCGLAYNVTVVAQNEACNSSHSPEKQVLAAPCPLPTFFPTVNCATGVVSVTWNSSVAGVVYAVSAVDATGRRHNCNGTNAGCNLTMLECGTKYNVTVTPSRNGCVGRDSPTELIKTVPCVPRLSDVEIDCLVNSVWVMYEESAGADEYVIMAADGQGAVQTFACNSTSDGMCALPPLMCSQNLTFTMAARDLQCPSAPSNAVTTETAPCPPENVKKSVGCDNRTISIAWSAIPGAVTYMATLEQISGGRFCCSTSDTGCDITDLPCGEMYILVVVAEGRTCNSSQSEGDITRTVPCVPQNLKASLSCSDNVASMSWNRSRGGQFYRVRAVGTDGHVDECSSNTNQCDLTGLRCGQYYTATVMAEDQDCQSKWSDSDTIKTVPCTPANVSSVVDCEGNTLTTSWSESSGADSYIATVQDSNGQSTTCQGTTEGSCNVTGLGCSQIYHVSVVSSDGYCNSPSTPVVDTPSVPCEARHVEAVMDCYMQIGMVGWYPSDGASSYMVTATTASGLSVSCEANTTHCDLEGLLCDQSYSVSVKAVGQTCSSIAHMTGQLLTGPCIPEHIVPLYTLYSLTIGQVLWDVTAGADYYTVEAVTEQGLTVSCNTTDTYCVLYNMSCGQTYTVNVTANNPACQGVSTSTESAAITTEPCTPNNVQTNVQCHNNMGIVSWEASFGAVGYKAVLAGRDGHSLSCYTNNTVCNMEGLHCGIVYHTNVFAIGENLNSTDSDTVLLVSAPCAAGNVAVDLDCSNNTAEVSWSPADGGNSYTVTAVGEDGHRASCESDEQQCDLTELQCGQTYNVSLATISDHCQTETLANVTFSTRPCKPLRVGVDLQCGTRTADMYWEQREGVELYMATATCSMGMTLQCNSTNSTCQFSNLYCGETYDFSVTAFSGMCYSENSSTVEVQTGPCQPTGLTASGSCDNGTVVLDWSAAEGASVYVVSATGDLGYVTSFQTEETSVEAELLCGQLFTFTVKAQDDRCDSAVSMPESFKTGPCVPEHVQSFVQCENSLASVSWAMSDGAESYLAIAVGQDRLTHPCTTNTTSCTWDDLHCGERYTVHVIANDYLCSSMPSNSTSIRMAPCIPENLNSSLNCTTKVESLTWNASDAAEFYIVAAETNSGHKVQLSTNDTWTFISEFLCGQTYLLSVQAVESVCTSIPSQPLMLQSEPCPPTGVTSFMNCIANIAVVSWTGSAGAEFYTATVTQEDGQSRSCWSDSTQCGMPGIQCGQNYTVTVVASNEKCDSDPSEADTLQSEPCVPTDVGVTTDCSKDQVLVSWSASAGALSYKATAQSTQGAMSSCETTNLMCTLTNLTCGQVFSVQVVAQDDICSSLPSPATTFKSVPCTPNIGSVVLDCFTDSALLDWAYAEGALNYTATARSSSGRVSVCTTNFTNCELKDLQCGQTYNVFTVASNEQCSSPPSTQLQVESVPCPPENVVPVVNCSTNTARVEWQAGGGADSYVVQAFGVEEDESHCETDSLSCVLTDLMCGFTYNISVIAVNSVCNVSQSDMTRLQAVPCVPQQVEARVVCESGAVAVSWEPSKGASSYTTVAQGSGGNASMCNSNETTCLFDDLLCGRNYSITVSASDETCSSAGSSAVELNTVPCTPQQVTAEMVCSNDTGVVSWEEEEGVSSYMVRAFGPDGHKIQCNSTMTSCQLPNMHCGQLYNLTLTAKDGQCDNSHAYLNLQSVPCSPTNVKASLRCHSNSAAVTWERASGALSYRAVGVTADGSHTSECNNTMTHCDLSDLQCGKTYNVSVFGQDESCSSVESDTAYVRTAPCAPQDLAVAAQCDDGAMAVSWSPNSDAQYFHVAAVSNTRARLYCNSSGTACAISDLPCGQHYNFTALSVRDGCESMPSAVVETSTAPCVPRNARGNLDCVSNDAWVTWDVSEGALSYDVMAREVGGHNISGTSASSPYTIPDLKCGTLYTFYVTAVNKHCRSNHSTFELETGPCALTAITVVTQCDSDTILVEWEMTENTPLYVVTAEGHDQTFVSCNGSSHSCVLPDISCGMHYSIIVSTSSDKCSSLRSPPQKIATAPCVPDNVTVAASCEENGAAVTWGHSPVATSYLLTATGRDGHAASCNTSVNNCTLADLHCGQTYNLSITASGDNCTSKPRTSSFRTVPCQPSGLAVDIDCETNSAVLSWGASEGAVEYFGCAQPMDGDALYCDSTVAFCTIDGLGCGDVYNFSVEASNGVCNSSFGAPLRAGAAPCAPTALNVRMQRIGNAHWAMTSWDNVNCSDEYLMEVTGPIQNNPQTLMQVSSYWLPRAYFEFPIPCSTPYNFTVRSRNSGGASEPSSAFTGVSVPCAPHNVTYTGDRAAAVLSWDASVLATRYTVYSVSGAAHVELCNTTGLSCQLTNFDPNTTELTASNAVGESIPTRDITGPVVARRRRNAHVDNNLKLPKVLNVTVSGVTLYVEWMTVKNATEYTVEIVEKQQTNRPPRRRTVEGNIYIETDLKPWTTYCIRIAAKNAIDQSNCSKPVCRTTGASSRSTTDTLK</sequence>
<feature type="domain" description="Fibronectin type-III" evidence="2">
    <location>
        <begin position="287"/>
        <end position="372"/>
    </location>
</feature>
<feature type="domain" description="Fibronectin type-III" evidence="2">
    <location>
        <begin position="4729"/>
        <end position="4816"/>
    </location>
</feature>
<feature type="domain" description="Fibronectin type-III" evidence="2">
    <location>
        <begin position="5433"/>
        <end position="5526"/>
    </location>
</feature>
<feature type="domain" description="Fibronectin type-III" evidence="2">
    <location>
        <begin position="1763"/>
        <end position="1848"/>
    </location>
</feature>
<feature type="domain" description="Fibronectin type-III" evidence="2">
    <location>
        <begin position="2019"/>
        <end position="2109"/>
    </location>
</feature>
<keyword evidence="1" id="KW-0732">Signal</keyword>
<dbReference type="SMART" id="SM00060">
    <property type="entry name" value="FN3"/>
    <property type="match status" value="50"/>
</dbReference>
<proteinExistence type="predicted"/>
<dbReference type="Gene3D" id="6.10.250.2590">
    <property type="match status" value="1"/>
</dbReference>
<feature type="domain" description="Fibronectin type-III" evidence="2">
    <location>
        <begin position="4208"/>
        <end position="4294"/>
    </location>
</feature>
<protein>
    <recommendedName>
        <fullName evidence="2">Fibronectin type-III domain-containing protein</fullName>
    </recommendedName>
</protein>
<feature type="domain" description="Fibronectin type-III" evidence="2">
    <location>
        <begin position="5077"/>
        <end position="5165"/>
    </location>
</feature>
<feature type="domain" description="Fibronectin type-III" evidence="2">
    <location>
        <begin position="3335"/>
        <end position="3421"/>
    </location>
</feature>
<evidence type="ECO:0000313" key="3">
    <source>
        <dbReference type="EMBL" id="KAK9519630.1"/>
    </source>
</evidence>
<feature type="domain" description="Fibronectin type-III" evidence="2">
    <location>
        <begin position="4469"/>
        <end position="4555"/>
    </location>
</feature>
<organism evidence="3 4">
    <name type="scientific">Zoarces viviparus</name>
    <name type="common">Viviparous eelpout</name>
    <name type="synonym">Blennius viviparus</name>
    <dbReference type="NCBI Taxonomy" id="48416"/>
    <lineage>
        <taxon>Eukaryota</taxon>
        <taxon>Metazoa</taxon>
        <taxon>Chordata</taxon>
        <taxon>Craniata</taxon>
        <taxon>Vertebrata</taxon>
        <taxon>Euteleostomi</taxon>
        <taxon>Actinopterygii</taxon>
        <taxon>Neopterygii</taxon>
        <taxon>Teleostei</taxon>
        <taxon>Neoteleostei</taxon>
        <taxon>Acanthomorphata</taxon>
        <taxon>Eupercaria</taxon>
        <taxon>Perciformes</taxon>
        <taxon>Cottioidei</taxon>
        <taxon>Zoarcales</taxon>
        <taxon>Zoarcidae</taxon>
        <taxon>Zoarcinae</taxon>
        <taxon>Zoarces</taxon>
    </lineage>
</organism>
<feature type="domain" description="Fibronectin type-III" evidence="2">
    <location>
        <begin position="4904"/>
        <end position="4990"/>
    </location>
</feature>
<dbReference type="PANTHER" id="PTHR47135">
    <property type="entry name" value="FIBRONECTIN TYPE III DOMAIN-CONTAINING PROTEIN 7"/>
    <property type="match status" value="1"/>
</dbReference>
<feature type="domain" description="Fibronectin type-III" evidence="2">
    <location>
        <begin position="4817"/>
        <end position="4903"/>
    </location>
</feature>
<dbReference type="Pfam" id="PF00041">
    <property type="entry name" value="fn3"/>
    <property type="match status" value="4"/>
</dbReference>
<accession>A0AAW1ECS4</accession>
<dbReference type="InterPro" id="IPR013783">
    <property type="entry name" value="Ig-like_fold"/>
</dbReference>
<dbReference type="PANTHER" id="PTHR47135:SF3">
    <property type="entry name" value="FIBRONECTIN TYPE-III DOMAIN-CONTAINING PROTEIN"/>
    <property type="match status" value="1"/>
</dbReference>
<evidence type="ECO:0000259" key="2">
    <source>
        <dbReference type="PROSITE" id="PS50853"/>
    </source>
</evidence>
<feature type="domain" description="Fibronectin type-III" evidence="2">
    <location>
        <begin position="20"/>
        <end position="112"/>
    </location>
</feature>
<comment type="caution">
    <text evidence="3">The sequence shown here is derived from an EMBL/GenBank/DDBJ whole genome shotgun (WGS) entry which is preliminary data.</text>
</comment>
<name>A0AAW1ECS4_ZOAVI</name>
<dbReference type="PROSITE" id="PS50853">
    <property type="entry name" value="FN3"/>
    <property type="match status" value="30"/>
</dbReference>
<feature type="domain" description="Fibronectin type-III" evidence="2">
    <location>
        <begin position="1329"/>
        <end position="1418"/>
    </location>
</feature>
<keyword evidence="4" id="KW-1185">Reference proteome</keyword>
<gene>
    <name evidence="3" type="ORF">VZT92_022346</name>
</gene>
<feature type="domain" description="Fibronectin type-III" evidence="2">
    <location>
        <begin position="2372"/>
        <end position="2459"/>
    </location>
</feature>
<dbReference type="CDD" id="cd00063">
    <property type="entry name" value="FN3"/>
    <property type="match status" value="14"/>
</dbReference>
<feature type="domain" description="Fibronectin type-III" evidence="2">
    <location>
        <begin position="2196"/>
        <end position="2285"/>
    </location>
</feature>
<dbReference type="InterPro" id="IPR036116">
    <property type="entry name" value="FN3_sf"/>
</dbReference>
<feature type="domain" description="Fibronectin type-III" evidence="2">
    <location>
        <begin position="1674"/>
        <end position="1761"/>
    </location>
</feature>
<feature type="chain" id="PRO_5043788594" description="Fibronectin type-III domain-containing protein" evidence="1">
    <location>
        <begin position="22"/>
        <end position="5535"/>
    </location>
</feature>
<feature type="domain" description="Fibronectin type-III" evidence="2">
    <location>
        <begin position="887"/>
        <end position="974"/>
    </location>
</feature>
<feature type="domain" description="Fibronectin type-III" evidence="2">
    <location>
        <begin position="975"/>
        <end position="1066"/>
    </location>
</feature>
<feature type="domain" description="Fibronectin type-III" evidence="2">
    <location>
        <begin position="544"/>
        <end position="628"/>
    </location>
</feature>
<feature type="signal peptide" evidence="1">
    <location>
        <begin position="1"/>
        <end position="21"/>
    </location>
</feature>
<feature type="domain" description="Fibronectin type-III" evidence="2">
    <location>
        <begin position="3422"/>
        <end position="3510"/>
    </location>
</feature>
<dbReference type="Gene3D" id="2.60.40.10">
    <property type="entry name" value="Immunoglobulins"/>
    <property type="match status" value="29"/>
</dbReference>
<feature type="domain" description="Fibronectin type-III" evidence="2">
    <location>
        <begin position="2897"/>
        <end position="2983"/>
    </location>
</feature>
<feature type="domain" description="Fibronectin type-III" evidence="2">
    <location>
        <begin position="2722"/>
        <end position="2808"/>
    </location>
</feature>
<dbReference type="SUPFAM" id="SSF49265">
    <property type="entry name" value="Fibronectin type III"/>
    <property type="match status" value="38"/>
</dbReference>
<evidence type="ECO:0000256" key="1">
    <source>
        <dbReference type="SAM" id="SignalP"/>
    </source>
</evidence>
<feature type="domain" description="Fibronectin type-III" evidence="2">
    <location>
        <begin position="4556"/>
        <end position="4642"/>
    </location>
</feature>
<dbReference type="Proteomes" id="UP001488805">
    <property type="component" value="Unassembled WGS sequence"/>
</dbReference>
<feature type="domain" description="Fibronectin type-III" evidence="2">
    <location>
        <begin position="4295"/>
        <end position="4381"/>
    </location>
</feature>
<dbReference type="EMBL" id="JBCEZU010000434">
    <property type="protein sequence ID" value="KAK9519630.1"/>
    <property type="molecule type" value="Genomic_DNA"/>
</dbReference>